<reference evidence="1 2" key="1">
    <citation type="submission" date="2015-01" db="EMBL/GenBank/DDBJ databases">
        <title>The Genome Sequence of Ochroconis gallopava CBS43764.</title>
        <authorList>
            <consortium name="The Broad Institute Genomics Platform"/>
            <person name="Cuomo C."/>
            <person name="de Hoog S."/>
            <person name="Gorbushina A."/>
            <person name="Stielow B."/>
            <person name="Teixiera M."/>
            <person name="Abouelleil A."/>
            <person name="Chapman S.B."/>
            <person name="Priest M."/>
            <person name="Young S.K."/>
            <person name="Wortman J."/>
            <person name="Nusbaum C."/>
            <person name="Birren B."/>
        </authorList>
    </citation>
    <scope>NUCLEOTIDE SEQUENCE [LARGE SCALE GENOMIC DNA]</scope>
    <source>
        <strain evidence="1 2">CBS 43764</strain>
    </source>
</reference>
<gene>
    <name evidence="1" type="ORF">PV09_09726</name>
</gene>
<proteinExistence type="predicted"/>
<dbReference type="HOGENOM" id="CLU_073165_0_0_1"/>
<evidence type="ECO:0000313" key="2">
    <source>
        <dbReference type="Proteomes" id="UP000053259"/>
    </source>
</evidence>
<organism evidence="1 2">
    <name type="scientific">Verruconis gallopava</name>
    <dbReference type="NCBI Taxonomy" id="253628"/>
    <lineage>
        <taxon>Eukaryota</taxon>
        <taxon>Fungi</taxon>
        <taxon>Dikarya</taxon>
        <taxon>Ascomycota</taxon>
        <taxon>Pezizomycotina</taxon>
        <taxon>Dothideomycetes</taxon>
        <taxon>Pleosporomycetidae</taxon>
        <taxon>Venturiales</taxon>
        <taxon>Sympoventuriaceae</taxon>
        <taxon>Verruconis</taxon>
    </lineage>
</organism>
<dbReference type="GeneID" id="27317699"/>
<accession>A0A0D1X8V0</accession>
<sequence length="275" mass="30866">MCSHISLRDILSSIRLSARKLRPHVDAATQPTQLNQLHEDNTSTTRHFDTDALPAYSEEDQAPPAEYAWIDIPAHMKGNQKHFHTILLLTEEEKSRYVFQCGGNHVDHEDACKLYISAQLGFQMFASLILLFLGSASWECLQRPIQLKLQLWNSFLTLDPSAATALAGMTCVTGILQKDSLDFQVVQYYMPLLENVMDGLSEESWHGDTVKVSDRSEIYRTVQRALNDKHMAVCVRYGGDLKKDLQIAVDVAMGSAAQMRTQAEMPNPAVPMSLN</sequence>
<dbReference type="VEuPathDB" id="FungiDB:PV09_09726"/>
<name>A0A0D1X8V0_9PEZI</name>
<dbReference type="Proteomes" id="UP000053259">
    <property type="component" value="Unassembled WGS sequence"/>
</dbReference>
<protein>
    <submittedName>
        <fullName evidence="1">Uncharacterized protein</fullName>
    </submittedName>
</protein>
<evidence type="ECO:0000313" key="1">
    <source>
        <dbReference type="EMBL" id="KIV98460.1"/>
    </source>
</evidence>
<dbReference type="RefSeq" id="XP_016208330.1">
    <property type="nucleotide sequence ID" value="XM_016363840.1"/>
</dbReference>
<dbReference type="InParanoid" id="A0A0D1X8V0"/>
<dbReference type="EMBL" id="KN847677">
    <property type="protein sequence ID" value="KIV98460.1"/>
    <property type="molecule type" value="Genomic_DNA"/>
</dbReference>
<dbReference type="AlphaFoldDB" id="A0A0D1X8V0"/>
<keyword evidence="2" id="KW-1185">Reference proteome</keyword>